<evidence type="ECO:0000256" key="1">
    <source>
        <dbReference type="ARBA" id="ARBA00001957"/>
    </source>
</evidence>
<dbReference type="RefSeq" id="WP_199185660.1">
    <property type="nucleotide sequence ID" value="NZ_PGGW01000037.1"/>
</dbReference>
<feature type="domain" description="Ketosynthase family 3 (KS3)" evidence="4">
    <location>
        <begin position="33"/>
        <end position="280"/>
    </location>
</feature>
<dbReference type="InterPro" id="IPR015083">
    <property type="entry name" value="NorB/c/GfsB-D-like_docking"/>
</dbReference>
<dbReference type="SMART" id="SM00825">
    <property type="entry name" value="PKS_KS"/>
    <property type="match status" value="1"/>
</dbReference>
<accession>A0A2M8M1N9</accession>
<dbReference type="GO" id="GO:0006633">
    <property type="term" value="P:fatty acid biosynthetic process"/>
    <property type="evidence" value="ECO:0007669"/>
    <property type="project" value="InterPro"/>
</dbReference>
<dbReference type="GO" id="GO:0004312">
    <property type="term" value="F:fatty acid synthase activity"/>
    <property type="evidence" value="ECO:0007669"/>
    <property type="project" value="TreeGrafter"/>
</dbReference>
<evidence type="ECO:0000313" key="6">
    <source>
        <dbReference type="Proteomes" id="UP000230407"/>
    </source>
</evidence>
<sequence length="280" mass="29860">MTNDTRLRDYLKRTLVELRQARERLQEAEARSQEPIAIVGMACRLPGGIASPEDLWELLEAGRDGIAAFPADRGWDVDGLYDPNPDAPGKTYIREGGFLEDAGGFDAEFFGISPREALSLNPQQRHLLEVSWEAVERAGIDPASLHGSRTGVFTGVMYYDYAPPLREVPREVEGLLSIGNSGSAASGRVSYTLGFEGPAVTVETACSSSLVALHLAVQSLRSGESDLALAGGAAIMATPDAIVHFSRQRGLAADGRCKAFAAAADGTGWSEGVAVLLLER</sequence>
<dbReference type="PANTHER" id="PTHR43775">
    <property type="entry name" value="FATTY ACID SYNTHASE"/>
    <property type="match status" value="1"/>
</dbReference>
<keyword evidence="3" id="KW-0511">Multifunctional enzyme</keyword>
<keyword evidence="6" id="KW-1185">Reference proteome</keyword>
<dbReference type="InterPro" id="IPR014030">
    <property type="entry name" value="Ketoacyl_synth_N"/>
</dbReference>
<dbReference type="Gene3D" id="3.40.47.10">
    <property type="match status" value="1"/>
</dbReference>
<evidence type="ECO:0000313" key="5">
    <source>
        <dbReference type="EMBL" id="PJE98120.1"/>
    </source>
</evidence>
<dbReference type="InterPro" id="IPR036299">
    <property type="entry name" value="Polyketide_synth_docking_sf"/>
</dbReference>
<organism evidence="5 6">
    <name type="scientific">Streptomyces carminius</name>
    <dbReference type="NCBI Taxonomy" id="2665496"/>
    <lineage>
        <taxon>Bacteria</taxon>
        <taxon>Bacillati</taxon>
        <taxon>Actinomycetota</taxon>
        <taxon>Actinomycetes</taxon>
        <taxon>Kitasatosporales</taxon>
        <taxon>Streptomycetaceae</taxon>
        <taxon>Streptomyces</taxon>
    </lineage>
</organism>
<evidence type="ECO:0000256" key="2">
    <source>
        <dbReference type="ARBA" id="ARBA00022679"/>
    </source>
</evidence>
<dbReference type="InterPro" id="IPR050091">
    <property type="entry name" value="PKS_NRPS_Biosynth_Enz"/>
</dbReference>
<dbReference type="InterPro" id="IPR018201">
    <property type="entry name" value="Ketoacyl_synth_AS"/>
</dbReference>
<dbReference type="Proteomes" id="UP000230407">
    <property type="component" value="Unassembled WGS sequence"/>
</dbReference>
<dbReference type="PROSITE" id="PS00606">
    <property type="entry name" value="KS3_1"/>
    <property type="match status" value="1"/>
</dbReference>
<evidence type="ECO:0000256" key="3">
    <source>
        <dbReference type="ARBA" id="ARBA00023268"/>
    </source>
</evidence>
<dbReference type="PROSITE" id="PS52004">
    <property type="entry name" value="KS3_2"/>
    <property type="match status" value="1"/>
</dbReference>
<dbReference type="CDD" id="cd00833">
    <property type="entry name" value="PKS"/>
    <property type="match status" value="1"/>
</dbReference>
<dbReference type="AlphaFoldDB" id="A0A2M8M1N9"/>
<comment type="caution">
    <text evidence="5">The sequence shown here is derived from an EMBL/GenBank/DDBJ whole genome shotgun (WGS) entry which is preliminary data.</text>
</comment>
<dbReference type="InterPro" id="IPR020841">
    <property type="entry name" value="PKS_Beta-ketoAc_synthase_dom"/>
</dbReference>
<dbReference type="InterPro" id="IPR016039">
    <property type="entry name" value="Thiolase-like"/>
</dbReference>
<dbReference type="SUPFAM" id="SSF101173">
    <property type="entry name" value="Docking domain B of the erythromycin polyketide synthase (DEBS)"/>
    <property type="match status" value="1"/>
</dbReference>
<reference evidence="5 6" key="1">
    <citation type="submission" date="2017-11" db="EMBL/GenBank/DDBJ databases">
        <title>Streptomyces carmine sp. nov., a novel actinomycete isolated from Sophora alopecuroides in Xinjiang, China.</title>
        <authorList>
            <person name="Wang Y."/>
            <person name="Luo X."/>
            <person name="Wan C."/>
            <person name="Zhang L."/>
        </authorList>
    </citation>
    <scope>NUCLEOTIDE SEQUENCE [LARGE SCALE GENOMIC DNA]</scope>
    <source>
        <strain evidence="5 6">TRM SA0054</strain>
    </source>
</reference>
<evidence type="ECO:0000259" key="4">
    <source>
        <dbReference type="PROSITE" id="PS52004"/>
    </source>
</evidence>
<name>A0A2M8M1N9_9ACTN</name>
<dbReference type="GO" id="GO:0004315">
    <property type="term" value="F:3-oxoacyl-[acyl-carrier-protein] synthase activity"/>
    <property type="evidence" value="ECO:0007669"/>
    <property type="project" value="InterPro"/>
</dbReference>
<dbReference type="Pfam" id="PF08990">
    <property type="entry name" value="Docking"/>
    <property type="match status" value="1"/>
</dbReference>
<keyword evidence="2" id="KW-0808">Transferase</keyword>
<comment type="cofactor">
    <cofactor evidence="1">
        <name>pantetheine 4'-phosphate</name>
        <dbReference type="ChEBI" id="CHEBI:47942"/>
    </cofactor>
</comment>
<proteinExistence type="predicted"/>
<dbReference type="PANTHER" id="PTHR43775:SF51">
    <property type="entry name" value="INACTIVE PHENOLPHTHIOCEROL SYNTHESIS POLYKETIDE SYNTHASE TYPE I PKS1-RELATED"/>
    <property type="match status" value="1"/>
</dbReference>
<protein>
    <submittedName>
        <fullName evidence="5">6-deoxyerythronolide-B synthase</fullName>
    </submittedName>
</protein>
<dbReference type="EMBL" id="PGGW01000037">
    <property type="protein sequence ID" value="PJE98120.1"/>
    <property type="molecule type" value="Genomic_DNA"/>
</dbReference>
<dbReference type="SUPFAM" id="SSF53901">
    <property type="entry name" value="Thiolase-like"/>
    <property type="match status" value="1"/>
</dbReference>
<dbReference type="Pfam" id="PF00109">
    <property type="entry name" value="ketoacyl-synt"/>
    <property type="match status" value="1"/>
</dbReference>
<gene>
    <name evidence="5" type="ORF">CUT44_08905</name>
</gene>
<feature type="non-terminal residue" evidence="5">
    <location>
        <position position="280"/>
    </location>
</feature>